<name>A0A9W8Z177_9PEZI</name>
<evidence type="ECO:0000313" key="8">
    <source>
        <dbReference type="Proteomes" id="UP001140453"/>
    </source>
</evidence>
<evidence type="ECO:0000256" key="4">
    <source>
        <dbReference type="ARBA" id="ARBA00023136"/>
    </source>
</evidence>
<dbReference type="GO" id="GO:0055085">
    <property type="term" value="P:transmembrane transport"/>
    <property type="evidence" value="ECO:0007669"/>
    <property type="project" value="InterPro"/>
</dbReference>
<keyword evidence="8" id="KW-1185">Reference proteome</keyword>
<gene>
    <name evidence="7" type="ORF">N0V93_000966</name>
</gene>
<sequence>MKVSSFTQVAKAVKTDYNIQALRLFLTTQHPGATKRYLISKAPIVEWITRYSLQWLGNDVLAGLTIGVLVVPQSLAYAKVANIDARYGLISSWLPPLFYAIMGTSKDVTAGPTAIMGLLTGQIVSNLVNDGYNASAVASACAFWTGIYSIVLGLFRLGFLLDFIPIPVLSGYVSGAAITILLQQLKNLFGQPSTGNSTAIMIGDFLTQLPQTNWRAFIMGITGIIALVTLQYIGRTVGARCRPVWFFCVARNAIVLVVFTCVSWAVNRHLSDPLFSISKVTGSGLPAPTVLAHSLLVRTAGPSVAVFLAAALEHLAIGKAFARRHGYTIAEDQELTYIGVVNLFGSFFGCMPVTGGFSRTAVNAESGVKSPLSGLMTSACVLISIFKLADAFYWIPSATLSAIVMVAVAQIVLPTRIFVEYWRTSLADFVASMISLWVTIWVSVEVGIACAVGFSIVYVLLQLAFAPVTLVTQRNADRLLFSHMAPQGSECEDQCSLPEDALVFVLESPVLFPNAARICRTICDTIYTRTAASNEEVLFGSKSHSDRLWNDTRRKHVRSLRRAAGLSGTDESQLPRLRLVVIEMTRVSHVDTTGLQFFADIRAAVQEWAGEEAEVVFVGLNERVKARFTRAKGIYELSTRDTGVQDNGSVVFEVLQGKLQKETMKTDPADGKDITV</sequence>
<accession>A0A9W8Z177</accession>
<dbReference type="InterPro" id="IPR036513">
    <property type="entry name" value="STAS_dom_sf"/>
</dbReference>
<keyword evidence="3 5" id="KW-1133">Transmembrane helix</keyword>
<feature type="transmembrane region" description="Helical" evidence="5">
    <location>
        <begin position="434"/>
        <end position="461"/>
    </location>
</feature>
<evidence type="ECO:0000256" key="5">
    <source>
        <dbReference type="SAM" id="Phobius"/>
    </source>
</evidence>
<reference evidence="7" key="1">
    <citation type="submission" date="2022-10" db="EMBL/GenBank/DDBJ databases">
        <title>Tapping the CABI collections for fungal endophytes: first genome assemblies for Collariella, Neodidymelliopsis, Ascochyta clinopodiicola, Didymella pomorum, Didymosphaeria variabile, Neocosmospora piperis and Neocucurbitaria cava.</title>
        <authorList>
            <person name="Hill R."/>
        </authorList>
    </citation>
    <scope>NUCLEOTIDE SEQUENCE</scope>
    <source>
        <strain evidence="7">IMI 355082</strain>
    </source>
</reference>
<dbReference type="Gene3D" id="3.30.750.24">
    <property type="entry name" value="STAS domain"/>
    <property type="match status" value="1"/>
</dbReference>
<dbReference type="Pfam" id="PF01740">
    <property type="entry name" value="STAS"/>
    <property type="match status" value="1"/>
</dbReference>
<dbReference type="Pfam" id="PF00916">
    <property type="entry name" value="Sulfate_transp"/>
    <property type="match status" value="1"/>
</dbReference>
<dbReference type="NCBIfam" id="TIGR00815">
    <property type="entry name" value="sulP"/>
    <property type="match status" value="1"/>
</dbReference>
<evidence type="ECO:0000256" key="2">
    <source>
        <dbReference type="ARBA" id="ARBA00022692"/>
    </source>
</evidence>
<feature type="domain" description="STAS" evidence="6">
    <location>
        <begin position="499"/>
        <end position="631"/>
    </location>
</feature>
<feature type="transmembrane region" description="Helical" evidence="5">
    <location>
        <begin position="214"/>
        <end position="233"/>
    </location>
</feature>
<feature type="transmembrane region" description="Helical" evidence="5">
    <location>
        <begin position="304"/>
        <end position="322"/>
    </location>
</feature>
<dbReference type="PANTHER" id="PTHR11814">
    <property type="entry name" value="SULFATE TRANSPORTER"/>
    <property type="match status" value="1"/>
</dbReference>
<dbReference type="Proteomes" id="UP001140453">
    <property type="component" value="Unassembled WGS sequence"/>
</dbReference>
<evidence type="ECO:0000259" key="6">
    <source>
        <dbReference type="PROSITE" id="PS50801"/>
    </source>
</evidence>
<feature type="transmembrane region" description="Helical" evidence="5">
    <location>
        <begin position="334"/>
        <end position="355"/>
    </location>
</feature>
<dbReference type="AlphaFoldDB" id="A0A9W8Z177"/>
<evidence type="ECO:0000313" key="7">
    <source>
        <dbReference type="EMBL" id="KAJ4396744.1"/>
    </source>
</evidence>
<feature type="transmembrane region" description="Helical" evidence="5">
    <location>
        <begin position="402"/>
        <end position="422"/>
    </location>
</feature>
<dbReference type="SUPFAM" id="SSF52091">
    <property type="entry name" value="SpoIIaa-like"/>
    <property type="match status" value="1"/>
</dbReference>
<dbReference type="PROSITE" id="PS50801">
    <property type="entry name" value="STAS"/>
    <property type="match status" value="1"/>
</dbReference>
<feature type="transmembrane region" description="Helical" evidence="5">
    <location>
        <begin position="60"/>
        <end position="78"/>
    </location>
</feature>
<evidence type="ECO:0000256" key="3">
    <source>
        <dbReference type="ARBA" id="ARBA00022989"/>
    </source>
</evidence>
<comment type="caution">
    <text evidence="7">The sequence shown here is derived from an EMBL/GenBank/DDBJ whole genome shotgun (WGS) entry which is preliminary data.</text>
</comment>
<dbReference type="GO" id="GO:0016020">
    <property type="term" value="C:membrane"/>
    <property type="evidence" value="ECO:0007669"/>
    <property type="project" value="UniProtKB-SubCell"/>
</dbReference>
<protein>
    <recommendedName>
        <fullName evidence="6">STAS domain-containing protein</fullName>
    </recommendedName>
</protein>
<keyword evidence="2 5" id="KW-0812">Transmembrane</keyword>
<organism evidence="7 8">
    <name type="scientific">Gnomoniopsis smithogilvyi</name>
    <dbReference type="NCBI Taxonomy" id="1191159"/>
    <lineage>
        <taxon>Eukaryota</taxon>
        <taxon>Fungi</taxon>
        <taxon>Dikarya</taxon>
        <taxon>Ascomycota</taxon>
        <taxon>Pezizomycotina</taxon>
        <taxon>Sordariomycetes</taxon>
        <taxon>Sordariomycetidae</taxon>
        <taxon>Diaporthales</taxon>
        <taxon>Gnomoniaceae</taxon>
        <taxon>Gnomoniopsis</taxon>
    </lineage>
</organism>
<dbReference type="InterPro" id="IPR002645">
    <property type="entry name" value="STAS_dom"/>
</dbReference>
<dbReference type="OrthoDB" id="288203at2759"/>
<keyword evidence="4 5" id="KW-0472">Membrane</keyword>
<dbReference type="EMBL" id="JAPEVB010000001">
    <property type="protein sequence ID" value="KAJ4396744.1"/>
    <property type="molecule type" value="Genomic_DNA"/>
</dbReference>
<dbReference type="InterPro" id="IPR001902">
    <property type="entry name" value="SLC26A/SulP_fam"/>
</dbReference>
<feature type="transmembrane region" description="Helical" evidence="5">
    <location>
        <begin position="132"/>
        <end position="152"/>
    </location>
</feature>
<proteinExistence type="predicted"/>
<dbReference type="InterPro" id="IPR011547">
    <property type="entry name" value="SLC26A/SulP_dom"/>
</dbReference>
<feature type="transmembrane region" description="Helical" evidence="5">
    <location>
        <begin position="159"/>
        <end position="182"/>
    </location>
</feature>
<evidence type="ECO:0000256" key="1">
    <source>
        <dbReference type="ARBA" id="ARBA00004141"/>
    </source>
</evidence>
<comment type="subcellular location">
    <subcellularLocation>
        <location evidence="1">Membrane</location>
        <topology evidence="1">Multi-pass membrane protein</topology>
    </subcellularLocation>
</comment>
<feature type="transmembrane region" description="Helical" evidence="5">
    <location>
        <begin position="245"/>
        <end position="266"/>
    </location>
</feature>